<evidence type="ECO:0000256" key="8">
    <source>
        <dbReference type="SAM" id="MobiDB-lite"/>
    </source>
</evidence>
<feature type="compositionally biased region" description="Polar residues" evidence="8">
    <location>
        <begin position="443"/>
        <end position="454"/>
    </location>
</feature>
<dbReference type="PANTHER" id="PTHR43289">
    <property type="entry name" value="MITOGEN-ACTIVATED PROTEIN KINASE KINASE KINASE 20-RELATED"/>
    <property type="match status" value="1"/>
</dbReference>
<keyword evidence="4 7" id="KW-0547">Nucleotide-binding</keyword>
<dbReference type="PANTHER" id="PTHR43289:SF6">
    <property type="entry name" value="SERINE_THREONINE-PROTEIN KINASE NEKL-3"/>
    <property type="match status" value="1"/>
</dbReference>
<dbReference type="PROSITE" id="PS00108">
    <property type="entry name" value="PROTEIN_KINASE_ST"/>
    <property type="match status" value="1"/>
</dbReference>
<evidence type="ECO:0000313" key="12">
    <source>
        <dbReference type="Proteomes" id="UP000248889"/>
    </source>
</evidence>
<evidence type="ECO:0000256" key="9">
    <source>
        <dbReference type="SAM" id="Phobius"/>
    </source>
</evidence>
<evidence type="ECO:0000259" key="10">
    <source>
        <dbReference type="PROSITE" id="PS50011"/>
    </source>
</evidence>
<gene>
    <name evidence="11" type="ORF">DN069_04020</name>
</gene>
<dbReference type="GO" id="GO:0004674">
    <property type="term" value="F:protein serine/threonine kinase activity"/>
    <property type="evidence" value="ECO:0007669"/>
    <property type="project" value="UniProtKB-KW"/>
</dbReference>
<comment type="caution">
    <text evidence="11">The sequence shown here is derived from an EMBL/GenBank/DDBJ whole genome shotgun (WGS) entry which is preliminary data.</text>
</comment>
<evidence type="ECO:0000256" key="3">
    <source>
        <dbReference type="ARBA" id="ARBA00022679"/>
    </source>
</evidence>
<organism evidence="11 12">
    <name type="scientific">Streptacidiphilus pinicola</name>
    <dbReference type="NCBI Taxonomy" id="2219663"/>
    <lineage>
        <taxon>Bacteria</taxon>
        <taxon>Bacillati</taxon>
        <taxon>Actinomycetota</taxon>
        <taxon>Actinomycetes</taxon>
        <taxon>Kitasatosporales</taxon>
        <taxon>Streptomycetaceae</taxon>
        <taxon>Streptacidiphilus</taxon>
    </lineage>
</organism>
<feature type="binding site" evidence="7">
    <location>
        <position position="66"/>
    </location>
    <ligand>
        <name>ATP</name>
        <dbReference type="ChEBI" id="CHEBI:30616"/>
    </ligand>
</feature>
<sequence length="629" mass="64695">MMDATAAPRRERTGMNGDQHRDTTPQESGGKLLASRYRLDAVLGEGGMGTVWRATDEFLRREVAVKELRFAAGVDEDEQQRLVARTLTEAKAIARIRHNGAVTVYDVVEEDGRPWIVMELVESRSLSEVIRKDGVLPPQRAAEVALELLGVLAEAHRVGILHRDVKPSNVLIGHDGRVVLTDFGIARVEGDPSVTSTGMLVGAPSYISPERARGGVPGPPADLWSLGATLYAMVEGVPPYDKGSALSTLTAVITEPVPPLTGDRLLQPVISGLLRKDPAERLDAPKTRTMLRGVIGEYERRARATVQLGAAAETSTQAVPAPERTRVQGAVPSPAPSAEEPGAGAGAGTGVSVGADEGAPGSAADGEAASAAVLSPGARGGSGGVGGSGGSGGVTTTYSAGSGLTGPRRRALLIAAIVVAAVLLVAATVAALSDNGSQGHGKSGTSQDGASSSARAGAPDGQSGGSPAPGTGAGTGTEPAPAGAYHRVAGPGGSTLEIPTSWRQTSTSDTKATFTGAAGVLVVEFTPHPVKAGALKAWQDEEPRVAPTLAGYHLIRLNQVAGWHGWDAADWEWTFRSGAAVRHSLNRGFVVDPSHAYAIYWTAPESTWQSGRSAALLGHFFGSFEPAGG</sequence>
<dbReference type="Proteomes" id="UP000248889">
    <property type="component" value="Unassembled WGS sequence"/>
</dbReference>
<dbReference type="InterPro" id="IPR000719">
    <property type="entry name" value="Prot_kinase_dom"/>
</dbReference>
<evidence type="ECO:0000256" key="4">
    <source>
        <dbReference type="ARBA" id="ARBA00022741"/>
    </source>
</evidence>
<keyword evidence="3" id="KW-0808">Transferase</keyword>
<feature type="compositionally biased region" description="Basic and acidic residues" evidence="8">
    <location>
        <begin position="8"/>
        <end position="24"/>
    </location>
</feature>
<dbReference type="Gene3D" id="1.10.510.10">
    <property type="entry name" value="Transferase(Phosphotransferase) domain 1"/>
    <property type="match status" value="1"/>
</dbReference>
<feature type="compositionally biased region" description="Gly residues" evidence="8">
    <location>
        <begin position="378"/>
        <end position="392"/>
    </location>
</feature>
<proteinExistence type="predicted"/>
<dbReference type="SUPFAM" id="SSF56112">
    <property type="entry name" value="Protein kinase-like (PK-like)"/>
    <property type="match status" value="1"/>
</dbReference>
<keyword evidence="5 11" id="KW-0418">Kinase</keyword>
<dbReference type="SMART" id="SM00220">
    <property type="entry name" value="S_TKc"/>
    <property type="match status" value="1"/>
</dbReference>
<dbReference type="GO" id="GO:0005524">
    <property type="term" value="F:ATP binding"/>
    <property type="evidence" value="ECO:0007669"/>
    <property type="project" value="UniProtKB-UniRule"/>
</dbReference>
<protein>
    <recommendedName>
        <fullName evidence="1">non-specific serine/threonine protein kinase</fullName>
        <ecNumber evidence="1">2.7.11.1</ecNumber>
    </recommendedName>
</protein>
<feature type="region of interest" description="Disordered" evidence="8">
    <location>
        <begin position="1"/>
        <end position="30"/>
    </location>
</feature>
<feature type="region of interest" description="Disordered" evidence="8">
    <location>
        <begin position="309"/>
        <end position="392"/>
    </location>
</feature>
<evidence type="ECO:0000256" key="5">
    <source>
        <dbReference type="ARBA" id="ARBA00022777"/>
    </source>
</evidence>
<evidence type="ECO:0000313" key="11">
    <source>
        <dbReference type="EMBL" id="RAG86907.1"/>
    </source>
</evidence>
<feature type="compositionally biased region" description="Low complexity" evidence="8">
    <location>
        <begin position="352"/>
        <end position="372"/>
    </location>
</feature>
<dbReference type="PROSITE" id="PS00107">
    <property type="entry name" value="PROTEIN_KINASE_ATP"/>
    <property type="match status" value="1"/>
</dbReference>
<keyword evidence="9" id="KW-0472">Membrane</keyword>
<feature type="region of interest" description="Disordered" evidence="8">
    <location>
        <begin position="434"/>
        <end position="509"/>
    </location>
</feature>
<dbReference type="PROSITE" id="PS50011">
    <property type="entry name" value="PROTEIN_KINASE_DOM"/>
    <property type="match status" value="1"/>
</dbReference>
<dbReference type="CDD" id="cd14014">
    <property type="entry name" value="STKc_PknB_like"/>
    <property type="match status" value="1"/>
</dbReference>
<feature type="domain" description="Protein kinase" evidence="10">
    <location>
        <begin position="37"/>
        <end position="291"/>
    </location>
</feature>
<accession>A0A2X0IQJ6</accession>
<dbReference type="Gene3D" id="3.30.200.20">
    <property type="entry name" value="Phosphorylase Kinase, domain 1"/>
    <property type="match status" value="1"/>
</dbReference>
<keyword evidence="6 7" id="KW-0067">ATP-binding</keyword>
<dbReference type="InterPro" id="IPR017441">
    <property type="entry name" value="Protein_kinase_ATP_BS"/>
</dbReference>
<keyword evidence="9" id="KW-1133">Transmembrane helix</keyword>
<dbReference type="AlphaFoldDB" id="A0A2X0IQJ6"/>
<evidence type="ECO:0000256" key="6">
    <source>
        <dbReference type="ARBA" id="ARBA00022840"/>
    </source>
</evidence>
<dbReference type="InterPro" id="IPR011009">
    <property type="entry name" value="Kinase-like_dom_sf"/>
</dbReference>
<feature type="transmembrane region" description="Helical" evidence="9">
    <location>
        <begin position="411"/>
        <end position="432"/>
    </location>
</feature>
<name>A0A2X0IQJ6_9ACTN</name>
<dbReference type="InterPro" id="IPR008271">
    <property type="entry name" value="Ser/Thr_kinase_AS"/>
</dbReference>
<feature type="compositionally biased region" description="Polar residues" evidence="8">
    <location>
        <begin position="497"/>
        <end position="509"/>
    </location>
</feature>
<evidence type="ECO:0000256" key="1">
    <source>
        <dbReference type="ARBA" id="ARBA00012513"/>
    </source>
</evidence>
<feature type="compositionally biased region" description="Low complexity" evidence="8">
    <location>
        <begin position="329"/>
        <end position="342"/>
    </location>
</feature>
<reference evidence="11 12" key="1">
    <citation type="submission" date="2018-06" db="EMBL/GenBank/DDBJ databases">
        <title>Streptacidiphilus pinicola sp. nov., isolated from pine grove soil.</title>
        <authorList>
            <person name="Roh S.G."/>
            <person name="Park S."/>
            <person name="Kim M.-K."/>
            <person name="Yun B.-R."/>
            <person name="Park J."/>
            <person name="Kim M.J."/>
            <person name="Kim Y.S."/>
            <person name="Kim S.B."/>
        </authorList>
    </citation>
    <scope>NUCLEOTIDE SEQUENCE [LARGE SCALE GENOMIC DNA]</scope>
    <source>
        <strain evidence="11 12">MMS16-CNU450</strain>
    </source>
</reference>
<keyword evidence="2 11" id="KW-0723">Serine/threonine-protein kinase</keyword>
<dbReference type="EMBL" id="QKYN01000017">
    <property type="protein sequence ID" value="RAG86907.1"/>
    <property type="molecule type" value="Genomic_DNA"/>
</dbReference>
<keyword evidence="12" id="KW-1185">Reference proteome</keyword>
<dbReference type="Pfam" id="PF00069">
    <property type="entry name" value="Pkinase"/>
    <property type="match status" value="1"/>
</dbReference>
<keyword evidence="9" id="KW-0812">Transmembrane</keyword>
<feature type="compositionally biased region" description="Low complexity" evidence="8">
    <location>
        <begin position="465"/>
        <end position="484"/>
    </location>
</feature>
<dbReference type="EC" id="2.7.11.1" evidence="1"/>
<evidence type="ECO:0000256" key="7">
    <source>
        <dbReference type="PROSITE-ProRule" id="PRU10141"/>
    </source>
</evidence>
<evidence type="ECO:0000256" key="2">
    <source>
        <dbReference type="ARBA" id="ARBA00022527"/>
    </source>
</evidence>